<protein>
    <submittedName>
        <fullName evidence="9">Peptidase</fullName>
    </submittedName>
</protein>
<evidence type="ECO:0000259" key="8">
    <source>
        <dbReference type="PROSITE" id="PS50847"/>
    </source>
</evidence>
<organism evidence="9 10">
    <name type="scientific">Dermacoccus abyssi</name>
    <dbReference type="NCBI Taxonomy" id="322596"/>
    <lineage>
        <taxon>Bacteria</taxon>
        <taxon>Bacillati</taxon>
        <taxon>Actinomycetota</taxon>
        <taxon>Actinomycetes</taxon>
        <taxon>Micrococcales</taxon>
        <taxon>Dermacoccaceae</taxon>
        <taxon>Dermacoccus</taxon>
    </lineage>
</organism>
<evidence type="ECO:0000313" key="9">
    <source>
        <dbReference type="EMBL" id="RHW46370.1"/>
    </source>
</evidence>
<feature type="chain" id="PRO_5019308291" evidence="7">
    <location>
        <begin position="42"/>
        <end position="476"/>
    </location>
</feature>
<reference evidence="9 10" key="1">
    <citation type="submission" date="2018-08" db="EMBL/GenBank/DDBJ databases">
        <title>Whole genome sequence analysis of Dermacoccus abyssi bacteria isolated from Deep Mariana trench Micromonospora spp reveals genes involved in the environmental adaptation and production of secondary metabolites.</title>
        <authorList>
            <person name="Abdel-Mageed W.M."/>
            <person name="Lehri B."/>
            <person name="Nouioui I."/>
            <person name="Goodfellow I."/>
            <person name="Jaspars M."/>
            <person name="Karlyshev A."/>
        </authorList>
    </citation>
    <scope>NUCLEOTIDE SEQUENCE [LARGE SCALE GENOMIC DNA]</scope>
    <source>
        <strain evidence="9 10">MT1.1</strain>
    </source>
</reference>
<keyword evidence="4" id="KW-0572">Peptidoglycan-anchor</keyword>
<keyword evidence="3 7" id="KW-0732">Signal</keyword>
<sequence>MSPTGHAPARKVIMTTHLRRAGFTSAALVALAAAASAPATAAPATGTDAAASFLAGQFAAGGHQLSSTYAGQTYLDAGLSADGILALTSAGVASNEAGAATTAFAKGVGDYAMPGTDVYAGAVAKSLIVAKAQGQNPRAFGGVDLVSKLQGLEKPSGRFSDVSAYGDYSNAVTQSLAVIALQKAGAPADAKATNYLLSLRCNDGGFRLADDGSACVSDPDATSFAVQALAAAGGHGADVTKAVNFLATKQNADGGVAGGTGTTTPNANSTGLAAVAFTLGGQGARAVKAQSFVASLQYGCSFPAAVRGAIAYDRAAFAAMKSAGASGKLAGNETRATSQGLYAFTRAPLVSLTKGGATATPAISCSSEPTSSPNTSTSTRSAPKPTTTSSSNSTSTSATPAPTSTASTDATAAPTSTTSPSAPSTSTVPQSTSTTPVTGPIVNTDKVSDNTVPFGFAFGAVILVTAGGAVAYARRR</sequence>
<evidence type="ECO:0000256" key="7">
    <source>
        <dbReference type="SAM" id="SignalP"/>
    </source>
</evidence>
<evidence type="ECO:0000313" key="10">
    <source>
        <dbReference type="Proteomes" id="UP000285376"/>
    </source>
</evidence>
<keyword evidence="1" id="KW-0134">Cell wall</keyword>
<name>A0A417Z6Y0_9MICO</name>
<evidence type="ECO:0000256" key="6">
    <source>
        <dbReference type="SAM" id="Phobius"/>
    </source>
</evidence>
<keyword evidence="6" id="KW-1133">Transmembrane helix</keyword>
<dbReference type="EMBL" id="QWLM01000005">
    <property type="protein sequence ID" value="RHW46370.1"/>
    <property type="molecule type" value="Genomic_DNA"/>
</dbReference>
<evidence type="ECO:0000256" key="2">
    <source>
        <dbReference type="ARBA" id="ARBA00022525"/>
    </source>
</evidence>
<dbReference type="InterPro" id="IPR008930">
    <property type="entry name" value="Terpenoid_cyclase/PrenylTrfase"/>
</dbReference>
<feature type="domain" description="Gram-positive cocci surface proteins LPxTG" evidence="8">
    <location>
        <begin position="435"/>
        <end position="476"/>
    </location>
</feature>
<evidence type="ECO:0000256" key="3">
    <source>
        <dbReference type="ARBA" id="ARBA00022729"/>
    </source>
</evidence>
<dbReference type="Proteomes" id="UP000285376">
    <property type="component" value="Unassembled WGS sequence"/>
</dbReference>
<gene>
    <name evidence="9" type="ORF">D1832_05955</name>
</gene>
<feature type="signal peptide" evidence="7">
    <location>
        <begin position="1"/>
        <end position="41"/>
    </location>
</feature>
<proteinExistence type="predicted"/>
<dbReference type="InterPro" id="IPR019931">
    <property type="entry name" value="LPXTG_anchor"/>
</dbReference>
<feature type="region of interest" description="Disordered" evidence="5">
    <location>
        <begin position="358"/>
        <end position="442"/>
    </location>
</feature>
<evidence type="ECO:0000256" key="1">
    <source>
        <dbReference type="ARBA" id="ARBA00022512"/>
    </source>
</evidence>
<feature type="compositionally biased region" description="Low complexity" evidence="5">
    <location>
        <begin position="361"/>
        <end position="436"/>
    </location>
</feature>
<dbReference type="SUPFAM" id="SSF48239">
    <property type="entry name" value="Terpenoid cyclases/Protein prenyltransferases"/>
    <property type="match status" value="1"/>
</dbReference>
<evidence type="ECO:0000256" key="5">
    <source>
        <dbReference type="SAM" id="MobiDB-lite"/>
    </source>
</evidence>
<keyword evidence="6" id="KW-0472">Membrane</keyword>
<keyword evidence="6" id="KW-0812">Transmembrane</keyword>
<keyword evidence="2" id="KW-0964">Secreted</keyword>
<dbReference type="Gene3D" id="1.50.10.20">
    <property type="match status" value="1"/>
</dbReference>
<feature type="transmembrane region" description="Helical" evidence="6">
    <location>
        <begin position="454"/>
        <end position="473"/>
    </location>
</feature>
<comment type="caution">
    <text evidence="9">The sequence shown here is derived from an EMBL/GenBank/DDBJ whole genome shotgun (WGS) entry which is preliminary data.</text>
</comment>
<dbReference type="PROSITE" id="PS50847">
    <property type="entry name" value="GRAM_POS_ANCHORING"/>
    <property type="match status" value="1"/>
</dbReference>
<dbReference type="AlphaFoldDB" id="A0A417Z6Y0"/>
<accession>A0A417Z6Y0</accession>
<evidence type="ECO:0000256" key="4">
    <source>
        <dbReference type="ARBA" id="ARBA00023088"/>
    </source>
</evidence>